<keyword evidence="3" id="KW-1185">Reference proteome</keyword>
<reference evidence="2 3" key="1">
    <citation type="submission" date="2015-04" db="EMBL/GenBank/DDBJ databases">
        <authorList>
            <person name="Syromyatnikov M.Y."/>
            <person name="Popov V.N."/>
        </authorList>
    </citation>
    <scope>NUCLEOTIDE SEQUENCE [LARGE SCALE GENOMIC DNA]</scope>
</reference>
<dbReference type="EMBL" id="CVRI01000057">
    <property type="protein sequence ID" value="CRL02142.1"/>
    <property type="molecule type" value="Genomic_DNA"/>
</dbReference>
<evidence type="ECO:0000256" key="1">
    <source>
        <dbReference type="SAM" id="SignalP"/>
    </source>
</evidence>
<keyword evidence="1" id="KW-0732">Signal</keyword>
<sequence length="78" mass="8985">MIRAALYLLNILSMTTSCNNSDHALMLRCNLLLGASIIRDYDVIQCQITKILKQISTKKDEDKNYETALNYLIFPQLF</sequence>
<protein>
    <submittedName>
        <fullName evidence="2">CLUMA_CG015520, isoform A</fullName>
    </submittedName>
</protein>
<feature type="signal peptide" evidence="1">
    <location>
        <begin position="1"/>
        <end position="17"/>
    </location>
</feature>
<gene>
    <name evidence="2" type="ORF">CLUMA_CG015520</name>
</gene>
<dbReference type="AlphaFoldDB" id="A0A1J1ISQ3"/>
<feature type="chain" id="PRO_5012136535" evidence="1">
    <location>
        <begin position="18"/>
        <end position="78"/>
    </location>
</feature>
<accession>A0A1J1ISQ3</accession>
<dbReference type="Proteomes" id="UP000183832">
    <property type="component" value="Unassembled WGS sequence"/>
</dbReference>
<organism evidence="2 3">
    <name type="scientific">Clunio marinus</name>
    <dbReference type="NCBI Taxonomy" id="568069"/>
    <lineage>
        <taxon>Eukaryota</taxon>
        <taxon>Metazoa</taxon>
        <taxon>Ecdysozoa</taxon>
        <taxon>Arthropoda</taxon>
        <taxon>Hexapoda</taxon>
        <taxon>Insecta</taxon>
        <taxon>Pterygota</taxon>
        <taxon>Neoptera</taxon>
        <taxon>Endopterygota</taxon>
        <taxon>Diptera</taxon>
        <taxon>Nematocera</taxon>
        <taxon>Chironomoidea</taxon>
        <taxon>Chironomidae</taxon>
        <taxon>Clunio</taxon>
    </lineage>
</organism>
<dbReference type="PROSITE" id="PS51257">
    <property type="entry name" value="PROKAR_LIPOPROTEIN"/>
    <property type="match status" value="1"/>
</dbReference>
<name>A0A1J1ISQ3_9DIPT</name>
<evidence type="ECO:0000313" key="2">
    <source>
        <dbReference type="EMBL" id="CRL02142.1"/>
    </source>
</evidence>
<evidence type="ECO:0000313" key="3">
    <source>
        <dbReference type="Proteomes" id="UP000183832"/>
    </source>
</evidence>
<proteinExistence type="predicted"/>